<evidence type="ECO:0008006" key="3">
    <source>
        <dbReference type="Google" id="ProtNLM"/>
    </source>
</evidence>
<dbReference type="InterPro" id="IPR011989">
    <property type="entry name" value="ARM-like"/>
</dbReference>
<protein>
    <recommendedName>
        <fullName evidence="3">HEAT repeat domain-containing protein</fullName>
    </recommendedName>
</protein>
<organism evidence="1 2">
    <name type="scientific">Candidatus Lokiarchaeum ossiferum</name>
    <dbReference type="NCBI Taxonomy" id="2951803"/>
    <lineage>
        <taxon>Archaea</taxon>
        <taxon>Promethearchaeati</taxon>
        <taxon>Promethearchaeota</taxon>
        <taxon>Promethearchaeia</taxon>
        <taxon>Promethearchaeales</taxon>
        <taxon>Promethearchaeaceae</taxon>
        <taxon>Candidatus Lokiarchaeum</taxon>
    </lineage>
</organism>
<dbReference type="Gene3D" id="1.25.10.10">
    <property type="entry name" value="Leucine-rich Repeat Variant"/>
    <property type="match status" value="1"/>
</dbReference>
<gene>
    <name evidence="1" type="ORF">NEF87_004819</name>
</gene>
<accession>A0ABY6HYC9</accession>
<dbReference type="InterPro" id="IPR016024">
    <property type="entry name" value="ARM-type_fold"/>
</dbReference>
<dbReference type="SUPFAM" id="SSF48371">
    <property type="entry name" value="ARM repeat"/>
    <property type="match status" value="1"/>
</dbReference>
<evidence type="ECO:0000313" key="1">
    <source>
        <dbReference type="EMBL" id="UYP48534.1"/>
    </source>
</evidence>
<proteinExistence type="predicted"/>
<sequence length="263" mass="30434">MTVIDKKSIENAQTLEYIKQIVENSQGKINSVELKQIMIFLVEDLHRITSANLKTYLDDIIEKIPSECLPFFFEALHEIEDEGAIHKMIIFFIRSNKPLYCMIGVQLIQKIHDESYTGLIAPFIYSNHKPLRQLTIRCLLANPGNIENILEQNLSDRNPKRRELTENLIFQINPKNIKVAQKKLNNTDFLERIQAISTLAETQDRKLVSKFETMLDDPDISVRKAVIEGITRLGGKKARKILKEHLLKETHFPLRALIISNFK</sequence>
<evidence type="ECO:0000313" key="2">
    <source>
        <dbReference type="Proteomes" id="UP001208689"/>
    </source>
</evidence>
<reference evidence="1" key="1">
    <citation type="submission" date="2022-09" db="EMBL/GenBank/DDBJ databases">
        <title>Actin cytoskeleton and complex cell architecture in an #Asgard archaeon.</title>
        <authorList>
            <person name="Ponce Toledo R.I."/>
            <person name="Schleper C."/>
            <person name="Rodrigues Oliveira T."/>
            <person name="Wollweber F."/>
            <person name="Xu J."/>
            <person name="Rittmann S."/>
            <person name="Klingl A."/>
            <person name="Pilhofer M."/>
        </authorList>
    </citation>
    <scope>NUCLEOTIDE SEQUENCE</scope>
    <source>
        <strain evidence="1">B-35</strain>
    </source>
</reference>
<dbReference type="EMBL" id="CP104013">
    <property type="protein sequence ID" value="UYP48534.1"/>
    <property type="molecule type" value="Genomic_DNA"/>
</dbReference>
<keyword evidence="2" id="KW-1185">Reference proteome</keyword>
<dbReference type="Pfam" id="PF13646">
    <property type="entry name" value="HEAT_2"/>
    <property type="match status" value="1"/>
</dbReference>
<dbReference type="Proteomes" id="UP001208689">
    <property type="component" value="Chromosome"/>
</dbReference>
<name>A0ABY6HYC9_9ARCH</name>